<proteinExistence type="predicted"/>
<keyword evidence="4" id="KW-0812">Transmembrane</keyword>
<evidence type="ECO:0000256" key="1">
    <source>
        <dbReference type="ARBA" id="ARBA00022614"/>
    </source>
</evidence>
<feature type="transmembrane region" description="Helical" evidence="4">
    <location>
        <begin position="393"/>
        <end position="413"/>
    </location>
</feature>
<dbReference type="PANTHER" id="PTHR24369">
    <property type="entry name" value="ANTIGEN BSP, PUTATIVE-RELATED"/>
    <property type="match status" value="1"/>
</dbReference>
<dbReference type="GO" id="GO:0005886">
    <property type="term" value="C:plasma membrane"/>
    <property type="evidence" value="ECO:0007669"/>
    <property type="project" value="TreeGrafter"/>
</dbReference>
<sequence>MHAMLQLVGSSELANGNYRQAWRRRIACRCSGKPEGTIFTGLSLEQPWSSVCFARGIHSSKVPTACLLLEMELSSLVNLFVFPICILVVAADISCSLEKSHPDECTCHNDTLICSKKRETEPSFSEISRDVRELTITGYKIEELNTTRLLGANLINLKKLDLSNNRILTVTADSFSGDDFPVLQTLVLEDNEIVFSYSNESLGSRVFHGLSSLTELNLNNALNKDFLRSGMFTGLLNQSEFVLRKLVLTENEMSYLSTELFALESTRSLEELYLSHNELRSVFDDTFTKKRLPNLTLLDLSHNSLDTITKKNIEDFKTFDEDLMQLNLSGNPFRCRCQLRDFIIWLNDTNLVEGKADLMCRNIAETPVLDVTAHQIKCNKNIGQNRPAMYSQYVTLCIIFAIIGLLALIILFMRRKDIVRFCQQVRQATKDAFDSHQTHYNYSGIQHARRETADSGVASVEV</sequence>
<dbReference type="SUPFAM" id="SSF52058">
    <property type="entry name" value="L domain-like"/>
    <property type="match status" value="1"/>
</dbReference>
<dbReference type="PANTHER" id="PTHR24369:SF210">
    <property type="entry name" value="CHAOPTIN-RELATED"/>
    <property type="match status" value="1"/>
</dbReference>
<dbReference type="InterPro" id="IPR032675">
    <property type="entry name" value="LRR_dom_sf"/>
</dbReference>
<reference evidence="6 7" key="1">
    <citation type="journal article" date="2017" name="PLoS Biol.">
        <title>The sea cucumber genome provides insights into morphological evolution and visceral regeneration.</title>
        <authorList>
            <person name="Zhang X."/>
            <person name="Sun L."/>
            <person name="Yuan J."/>
            <person name="Sun Y."/>
            <person name="Gao Y."/>
            <person name="Zhang L."/>
            <person name="Li S."/>
            <person name="Dai H."/>
            <person name="Hamel J.F."/>
            <person name="Liu C."/>
            <person name="Yu Y."/>
            <person name="Liu S."/>
            <person name="Lin W."/>
            <person name="Guo K."/>
            <person name="Jin S."/>
            <person name="Xu P."/>
            <person name="Storey K.B."/>
            <person name="Huan P."/>
            <person name="Zhang T."/>
            <person name="Zhou Y."/>
            <person name="Zhang J."/>
            <person name="Lin C."/>
            <person name="Li X."/>
            <person name="Xing L."/>
            <person name="Huo D."/>
            <person name="Sun M."/>
            <person name="Wang L."/>
            <person name="Mercier A."/>
            <person name="Li F."/>
            <person name="Yang H."/>
            <person name="Xiang J."/>
        </authorList>
    </citation>
    <scope>NUCLEOTIDE SEQUENCE [LARGE SCALE GENOMIC DNA]</scope>
    <source>
        <strain evidence="6">Shaxun</strain>
        <tissue evidence="6">Muscle</tissue>
    </source>
</reference>
<dbReference type="SMART" id="SM00082">
    <property type="entry name" value="LRRCT"/>
    <property type="match status" value="1"/>
</dbReference>
<gene>
    <name evidence="6" type="ORF">BSL78_04528</name>
</gene>
<dbReference type="PROSITE" id="PS51450">
    <property type="entry name" value="LRR"/>
    <property type="match status" value="2"/>
</dbReference>
<dbReference type="InterPro" id="IPR003591">
    <property type="entry name" value="Leu-rich_rpt_typical-subtyp"/>
</dbReference>
<dbReference type="EMBL" id="MRZV01000109">
    <property type="protein sequence ID" value="PIK58558.1"/>
    <property type="molecule type" value="Genomic_DNA"/>
</dbReference>
<dbReference type="OrthoDB" id="1574204at2759"/>
<keyword evidence="3" id="KW-0677">Repeat</keyword>
<evidence type="ECO:0000256" key="2">
    <source>
        <dbReference type="ARBA" id="ARBA00022729"/>
    </source>
</evidence>
<evidence type="ECO:0000256" key="4">
    <source>
        <dbReference type="SAM" id="Phobius"/>
    </source>
</evidence>
<keyword evidence="4" id="KW-1133">Transmembrane helix</keyword>
<keyword evidence="1" id="KW-0433">Leucine-rich repeat</keyword>
<name>A0A2G8LE61_STIJA</name>
<dbReference type="SMART" id="SM00369">
    <property type="entry name" value="LRR_TYP"/>
    <property type="match status" value="5"/>
</dbReference>
<dbReference type="InterPro" id="IPR050541">
    <property type="entry name" value="LRR_TM_domain-containing"/>
</dbReference>
<dbReference type="PRINTS" id="PR00019">
    <property type="entry name" value="LEURICHRPT"/>
</dbReference>
<evidence type="ECO:0000259" key="5">
    <source>
        <dbReference type="SMART" id="SM00082"/>
    </source>
</evidence>
<evidence type="ECO:0000313" key="7">
    <source>
        <dbReference type="Proteomes" id="UP000230750"/>
    </source>
</evidence>
<dbReference type="Proteomes" id="UP000230750">
    <property type="component" value="Unassembled WGS sequence"/>
</dbReference>
<keyword evidence="2" id="KW-0732">Signal</keyword>
<keyword evidence="7" id="KW-1185">Reference proteome</keyword>
<protein>
    <submittedName>
        <fullName evidence="6">Putative trophoblast glycoprotein-like</fullName>
    </submittedName>
</protein>
<keyword evidence="4" id="KW-0472">Membrane</keyword>
<dbReference type="STRING" id="307972.A0A2G8LE61"/>
<comment type="caution">
    <text evidence="6">The sequence shown here is derived from an EMBL/GenBank/DDBJ whole genome shotgun (WGS) entry which is preliminary data.</text>
</comment>
<dbReference type="InterPro" id="IPR000483">
    <property type="entry name" value="Cys-rich_flank_reg_C"/>
</dbReference>
<dbReference type="Pfam" id="PF13855">
    <property type="entry name" value="LRR_8"/>
    <property type="match status" value="2"/>
</dbReference>
<evidence type="ECO:0000256" key="3">
    <source>
        <dbReference type="ARBA" id="ARBA00022737"/>
    </source>
</evidence>
<dbReference type="Gene3D" id="3.80.10.10">
    <property type="entry name" value="Ribonuclease Inhibitor"/>
    <property type="match status" value="2"/>
</dbReference>
<dbReference type="InterPro" id="IPR001611">
    <property type="entry name" value="Leu-rich_rpt"/>
</dbReference>
<feature type="domain" description="LRRCT" evidence="5">
    <location>
        <begin position="331"/>
        <end position="379"/>
    </location>
</feature>
<organism evidence="6 7">
    <name type="scientific">Stichopus japonicus</name>
    <name type="common">Sea cucumber</name>
    <dbReference type="NCBI Taxonomy" id="307972"/>
    <lineage>
        <taxon>Eukaryota</taxon>
        <taxon>Metazoa</taxon>
        <taxon>Echinodermata</taxon>
        <taxon>Eleutherozoa</taxon>
        <taxon>Echinozoa</taxon>
        <taxon>Holothuroidea</taxon>
        <taxon>Aspidochirotacea</taxon>
        <taxon>Aspidochirotida</taxon>
        <taxon>Stichopodidae</taxon>
        <taxon>Apostichopus</taxon>
    </lineage>
</organism>
<evidence type="ECO:0000313" key="6">
    <source>
        <dbReference type="EMBL" id="PIK58558.1"/>
    </source>
</evidence>
<dbReference type="AlphaFoldDB" id="A0A2G8LE61"/>
<accession>A0A2G8LE61</accession>